<evidence type="ECO:0000256" key="3">
    <source>
        <dbReference type="ARBA" id="ARBA00022452"/>
    </source>
</evidence>
<evidence type="ECO:0000256" key="4">
    <source>
        <dbReference type="ARBA" id="ARBA00022692"/>
    </source>
</evidence>
<dbReference type="InterPro" id="IPR012910">
    <property type="entry name" value="Plug_dom"/>
</dbReference>
<name>A0A2T7BBH5_9BACT</name>
<keyword evidence="6 7" id="KW-0998">Cell outer membrane</keyword>
<dbReference type="GO" id="GO:0009279">
    <property type="term" value="C:cell outer membrane"/>
    <property type="evidence" value="ECO:0007669"/>
    <property type="project" value="UniProtKB-SubCell"/>
</dbReference>
<dbReference type="AlphaFoldDB" id="A0A2T7BBH5"/>
<keyword evidence="4 7" id="KW-0812">Transmembrane</keyword>
<dbReference type="Pfam" id="PF14905">
    <property type="entry name" value="OMP_b-brl_3"/>
    <property type="match status" value="1"/>
</dbReference>
<comment type="subcellular location">
    <subcellularLocation>
        <location evidence="1 7">Cell outer membrane</location>
        <topology evidence="1 7">Multi-pass membrane protein</topology>
    </subcellularLocation>
</comment>
<keyword evidence="8" id="KW-0732">Signal</keyword>
<keyword evidence="12" id="KW-1185">Reference proteome</keyword>
<proteinExistence type="inferred from homology"/>
<dbReference type="Gene3D" id="2.60.40.1120">
    <property type="entry name" value="Carboxypeptidase-like, regulatory domain"/>
    <property type="match status" value="1"/>
</dbReference>
<dbReference type="SUPFAM" id="SSF49452">
    <property type="entry name" value="Starch-binding domain-like"/>
    <property type="match status" value="1"/>
</dbReference>
<evidence type="ECO:0000259" key="9">
    <source>
        <dbReference type="Pfam" id="PF07715"/>
    </source>
</evidence>
<evidence type="ECO:0000313" key="11">
    <source>
        <dbReference type="EMBL" id="PUZ21745.1"/>
    </source>
</evidence>
<dbReference type="Pfam" id="PF13620">
    <property type="entry name" value="CarboxypepD_reg"/>
    <property type="match status" value="1"/>
</dbReference>
<dbReference type="OrthoDB" id="905812at2"/>
<reference evidence="11 12" key="1">
    <citation type="submission" date="2018-04" db="EMBL/GenBank/DDBJ databases">
        <title>Chitinophaga fuyangensis sp. nov., isolated from soil in a chemical factory.</title>
        <authorList>
            <person name="Chen K."/>
        </authorList>
    </citation>
    <scope>NUCLEOTIDE SEQUENCE [LARGE SCALE GENOMIC DNA]</scope>
    <source>
        <strain evidence="11 12">LY-1</strain>
    </source>
</reference>
<dbReference type="EMBL" id="QCYK01000004">
    <property type="protein sequence ID" value="PUZ21745.1"/>
    <property type="molecule type" value="Genomic_DNA"/>
</dbReference>
<dbReference type="InterPro" id="IPR037066">
    <property type="entry name" value="Plug_dom_sf"/>
</dbReference>
<evidence type="ECO:0000259" key="10">
    <source>
        <dbReference type="Pfam" id="PF14905"/>
    </source>
</evidence>
<feature type="signal peptide" evidence="8">
    <location>
        <begin position="1"/>
        <end position="21"/>
    </location>
</feature>
<dbReference type="Proteomes" id="UP000244450">
    <property type="component" value="Unassembled WGS sequence"/>
</dbReference>
<evidence type="ECO:0000256" key="8">
    <source>
        <dbReference type="SAM" id="SignalP"/>
    </source>
</evidence>
<keyword evidence="5 7" id="KW-0472">Membrane</keyword>
<evidence type="ECO:0000313" key="12">
    <source>
        <dbReference type="Proteomes" id="UP000244450"/>
    </source>
</evidence>
<feature type="domain" description="TonB-dependent receptor plug" evidence="9">
    <location>
        <begin position="148"/>
        <end position="225"/>
    </location>
</feature>
<dbReference type="GO" id="GO:0030246">
    <property type="term" value="F:carbohydrate binding"/>
    <property type="evidence" value="ECO:0007669"/>
    <property type="project" value="InterPro"/>
</dbReference>
<evidence type="ECO:0000256" key="6">
    <source>
        <dbReference type="ARBA" id="ARBA00023237"/>
    </source>
</evidence>
<dbReference type="RefSeq" id="WP_108689394.1">
    <property type="nucleotide sequence ID" value="NZ_QCYK01000004.1"/>
</dbReference>
<keyword evidence="3 7" id="KW-1134">Transmembrane beta strand</keyword>
<dbReference type="InterPro" id="IPR041700">
    <property type="entry name" value="OMP_b-brl_3"/>
</dbReference>
<keyword evidence="11" id="KW-0675">Receptor</keyword>
<comment type="caution">
    <text evidence="11">The sequence shown here is derived from an EMBL/GenBank/DDBJ whole genome shotgun (WGS) entry which is preliminary data.</text>
</comment>
<dbReference type="PANTHER" id="PTHR40980:SF4">
    <property type="entry name" value="TONB-DEPENDENT RECEPTOR-LIKE BETA-BARREL DOMAIN-CONTAINING PROTEIN"/>
    <property type="match status" value="1"/>
</dbReference>
<comment type="similarity">
    <text evidence="7">Belongs to the TonB-dependent receptor family.</text>
</comment>
<dbReference type="Pfam" id="PF07715">
    <property type="entry name" value="Plug"/>
    <property type="match status" value="1"/>
</dbReference>
<organism evidence="11 12">
    <name type="scientific">Chitinophaga parva</name>
    <dbReference type="NCBI Taxonomy" id="2169414"/>
    <lineage>
        <taxon>Bacteria</taxon>
        <taxon>Pseudomonadati</taxon>
        <taxon>Bacteroidota</taxon>
        <taxon>Chitinophagia</taxon>
        <taxon>Chitinophagales</taxon>
        <taxon>Chitinophagaceae</taxon>
        <taxon>Chitinophaga</taxon>
    </lineage>
</organism>
<feature type="chain" id="PRO_5015457401" evidence="8">
    <location>
        <begin position="22"/>
        <end position="819"/>
    </location>
</feature>
<dbReference type="SUPFAM" id="SSF56935">
    <property type="entry name" value="Porins"/>
    <property type="match status" value="1"/>
</dbReference>
<protein>
    <submittedName>
        <fullName evidence="11">TonB-dependent receptor</fullName>
    </submittedName>
</protein>
<evidence type="ECO:0000256" key="1">
    <source>
        <dbReference type="ARBA" id="ARBA00004571"/>
    </source>
</evidence>
<dbReference type="InterPro" id="IPR036942">
    <property type="entry name" value="Beta-barrel_TonB_sf"/>
</dbReference>
<evidence type="ECO:0000256" key="5">
    <source>
        <dbReference type="ARBA" id="ARBA00023136"/>
    </source>
</evidence>
<gene>
    <name evidence="11" type="ORF">DCC81_24460</name>
</gene>
<feature type="domain" description="Outer membrane protein beta-barrel" evidence="10">
    <location>
        <begin position="383"/>
        <end position="791"/>
    </location>
</feature>
<dbReference type="PANTHER" id="PTHR40980">
    <property type="entry name" value="PLUG DOMAIN-CONTAINING PROTEIN"/>
    <property type="match status" value="1"/>
</dbReference>
<evidence type="ECO:0000256" key="7">
    <source>
        <dbReference type="PROSITE-ProRule" id="PRU01360"/>
    </source>
</evidence>
<sequence>MKLITFCLTSTFLLTSLASQAQSGSAQLKGAVQQADNKPVEFATVMLLKAKDSSLVKGAVADVNGRYSFERIQPGKYLLAATNTGMNKVYSAPFSVSGSNDNLSLPPLAMTAATKALKEVNVTGKKPFIEQQTGKTVMNVESSVLAAGGTAMETLEKAPGVTVDKDDNISMKGKNGVIIMIDGRQTNMTQQDLAQMLKSMPASNIESIELISNPSSKYDAAGNAGIINIKLKKNKALGTNGSVNLGVGYSSNARYNGGLNLNHRGAKTNIFGSYNYAHRGGYEDLGLYRTGTENGKYTVYNQQSHSPHNSMYQSVKVGMDYFINKQNTIGVMVDGSNSNWKSPVTGTTNIGNGKVIDSVLRTHNTNEDKGNNWAYNLNYKGVLDTSGKEINVDLDYATNRGRSNAFLVSSMQPDLLKDTFENDTTRSNQPSNIDIRTAKVDYVNPLKHNARLEAGAKVSFVKSDNDATFDSLKVGNWVYDANRSNHFVYQENINAGYVNYSQQFKKWSMQLGLRGEYSHVRGNSMTINRVTDTTYFNLFPNAAFTYNLNKNNALGLSYSRRLQRPSYEDLNPFEFYLDKYTKVSGNPYLRPEYSDNIELSYTFKQAIITSLGYTHIRDMMTRVIEADKDPVTGDSSILRYKYMNVAKGDVVNLNISFPVPITKWWNTYTNLSGSYNNYQTVVNDNKVAVGSYAFFGRTNHTFTLPKGITAEVSYFYMSPQVVNEGLFKMKSMSSLDLGVGKSILNKKGSLKLNVRDLLRTSNFEGEFENAGRFIRVNSNHDTRQVRLTFTYRFGNSNVKAARNRQTGLTDEESRIKQAN</sequence>
<dbReference type="Gene3D" id="2.170.130.10">
    <property type="entry name" value="TonB-dependent receptor, plug domain"/>
    <property type="match status" value="1"/>
</dbReference>
<accession>A0A2T7BBH5</accession>
<dbReference type="InterPro" id="IPR013784">
    <property type="entry name" value="Carb-bd-like_fold"/>
</dbReference>
<dbReference type="Gene3D" id="2.40.170.20">
    <property type="entry name" value="TonB-dependent receptor, beta-barrel domain"/>
    <property type="match status" value="1"/>
</dbReference>
<keyword evidence="2 7" id="KW-0813">Transport</keyword>
<dbReference type="PROSITE" id="PS52016">
    <property type="entry name" value="TONB_DEPENDENT_REC_3"/>
    <property type="match status" value="1"/>
</dbReference>
<evidence type="ECO:0000256" key="2">
    <source>
        <dbReference type="ARBA" id="ARBA00022448"/>
    </source>
</evidence>
<dbReference type="InterPro" id="IPR039426">
    <property type="entry name" value="TonB-dep_rcpt-like"/>
</dbReference>